<keyword evidence="11" id="KW-0496">Mitochondrion</keyword>
<dbReference type="UniPathway" id="UPA00070">
    <property type="reaction ID" value="UER00946"/>
</dbReference>
<dbReference type="EMBL" id="AZIL01000650">
    <property type="protein sequence ID" value="EWM26446.1"/>
    <property type="molecule type" value="Genomic_DNA"/>
</dbReference>
<evidence type="ECO:0000256" key="5">
    <source>
        <dbReference type="ARBA" id="ARBA00017599"/>
    </source>
</evidence>
<accession>W7U0N3</accession>
<evidence type="ECO:0000256" key="3">
    <source>
        <dbReference type="ARBA" id="ARBA00005359"/>
    </source>
</evidence>
<dbReference type="PROSITE" id="PS00911">
    <property type="entry name" value="DHODEHASE_1"/>
    <property type="match status" value="1"/>
</dbReference>
<dbReference type="OrthoDB" id="14784at2759"/>
<dbReference type="Proteomes" id="UP000019335">
    <property type="component" value="Chromosome 9"/>
</dbReference>
<dbReference type="InterPro" id="IPR001295">
    <property type="entry name" value="Dihydroorotate_DH_CS"/>
</dbReference>
<evidence type="ECO:0000313" key="13">
    <source>
        <dbReference type="EMBL" id="EWM26446.1"/>
    </source>
</evidence>
<evidence type="ECO:0000256" key="11">
    <source>
        <dbReference type="RuleBase" id="RU361255"/>
    </source>
</evidence>
<evidence type="ECO:0000313" key="14">
    <source>
        <dbReference type="Proteomes" id="UP000019335"/>
    </source>
</evidence>
<keyword evidence="14" id="KW-1185">Reference proteome</keyword>
<comment type="subcellular location">
    <subcellularLocation>
        <location evidence="1">Membrane</location>
    </subcellularLocation>
    <subcellularLocation>
        <location evidence="11">Mitochondrion inner membrane</location>
        <topology evidence="11">Single-pass membrane protein</topology>
    </subcellularLocation>
</comment>
<sequence length="537" mass="58958">MVRFAPAACRAPWHNHNAARHLYNRLLSSSPSLQREAGPRPHLRKRQTTLSSIQLPRFYLSSRFSSASSIPPPNPHPPPASFPNLFSTAAAVLGTLTAVDLLGNDGRITIPTLYWLMDHPGMVLLRSLDPETAHDWAIWALSKELVPANHTGQEDRSPPSLEVSLWDDVCVFPNPVGVAAGFDKHAQAVKGLLGLGLGFVEVGSVTPRPQDGNPKPRMFRLEEDRAVINRYGFNSHGVAAVKRRLQDYWEGRLRADEEGREKTDEGRRGLVGVNVGKNKTTERAEEDYVLGVRELAPYADYLVVNVSSPNTPGLRSLQRKGAFQSLIQAVQRELKGPSGHARGFATNVRGRRVPLLIKVAPDLTEEEKKDIAAVALETGIDGLIVSNTTVTRPPTLRSRHAGETGGLSGSPLKELATQTVHDFYRLTGYGQLPIIGVGGIGSGQDAYDKIQAGASLVQVYSMLVYEGPGAVKRINRELATLLERDGYTRISDAVGAAHRRRQEEPHILTVDLVEKGTERVGKKDTGRGLWWGWWRQS</sequence>
<comment type="cofactor">
    <cofactor evidence="11">
        <name>FMN</name>
        <dbReference type="ChEBI" id="CHEBI:58210"/>
    </cofactor>
    <text evidence="11">Binds 1 FMN per subunit.</text>
</comment>
<evidence type="ECO:0000256" key="9">
    <source>
        <dbReference type="ARBA" id="ARBA00023136"/>
    </source>
</evidence>
<dbReference type="NCBIfam" id="NF003645">
    <property type="entry name" value="PRK05286.1-2"/>
    <property type="match status" value="1"/>
</dbReference>
<dbReference type="Gene3D" id="3.20.20.70">
    <property type="entry name" value="Aldolase class I"/>
    <property type="match status" value="1"/>
</dbReference>
<dbReference type="EC" id="1.3.5.2" evidence="4 11"/>
<dbReference type="PANTHER" id="PTHR48109:SF4">
    <property type="entry name" value="DIHYDROOROTATE DEHYDROGENASE (QUINONE), MITOCHONDRIAL"/>
    <property type="match status" value="1"/>
</dbReference>
<evidence type="ECO:0000256" key="1">
    <source>
        <dbReference type="ARBA" id="ARBA00004370"/>
    </source>
</evidence>
<dbReference type="InterPro" id="IPR013785">
    <property type="entry name" value="Aldolase_TIM"/>
</dbReference>
<dbReference type="GO" id="GO:0006207">
    <property type="term" value="P:'de novo' pyrimidine nucleobase biosynthetic process"/>
    <property type="evidence" value="ECO:0007669"/>
    <property type="project" value="InterPro"/>
</dbReference>
<protein>
    <recommendedName>
        <fullName evidence="5 11">Dihydroorotate dehydrogenase (quinone), mitochondrial</fullName>
        <shortName evidence="11">DHOdehase</shortName>
        <ecNumber evidence="4 11">1.3.5.2</ecNumber>
    </recommendedName>
</protein>
<evidence type="ECO:0000256" key="8">
    <source>
        <dbReference type="ARBA" id="ARBA00023002"/>
    </source>
</evidence>
<dbReference type="GO" id="GO:0106430">
    <property type="term" value="F:dihydroorotate dehydrogenase (quinone) activity"/>
    <property type="evidence" value="ECO:0007669"/>
    <property type="project" value="UniProtKB-EC"/>
</dbReference>
<evidence type="ECO:0000256" key="2">
    <source>
        <dbReference type="ARBA" id="ARBA00005161"/>
    </source>
</evidence>
<reference evidence="13 14" key="1">
    <citation type="journal article" date="2014" name="Mol. Plant">
        <title>Chromosome Scale Genome Assembly and Transcriptome Profiling of Nannochloropsis gaditana in Nitrogen Depletion.</title>
        <authorList>
            <person name="Corteggiani Carpinelli E."/>
            <person name="Telatin A."/>
            <person name="Vitulo N."/>
            <person name="Forcato C."/>
            <person name="D'Angelo M."/>
            <person name="Schiavon R."/>
            <person name="Vezzi A."/>
            <person name="Giacometti G.M."/>
            <person name="Morosinotto T."/>
            <person name="Valle G."/>
        </authorList>
    </citation>
    <scope>NUCLEOTIDE SEQUENCE [LARGE SCALE GENOMIC DNA]</scope>
    <source>
        <strain evidence="13 14">B-31</strain>
    </source>
</reference>
<comment type="pathway">
    <text evidence="2 11">Pyrimidine metabolism; UMP biosynthesis via de novo pathway; orotate from (S)-dihydroorotate (quinone route): step 1/1.</text>
</comment>
<comment type="caution">
    <text evidence="13">The sequence shown here is derived from an EMBL/GenBank/DDBJ whole genome shotgun (WGS) entry which is preliminary data.</text>
</comment>
<dbReference type="InterPro" id="IPR050074">
    <property type="entry name" value="DHO_dehydrogenase"/>
</dbReference>
<evidence type="ECO:0000256" key="10">
    <source>
        <dbReference type="ARBA" id="ARBA00048639"/>
    </source>
</evidence>
<dbReference type="Pfam" id="PF01180">
    <property type="entry name" value="DHO_dh"/>
    <property type="match status" value="1"/>
</dbReference>
<comment type="similarity">
    <text evidence="3 11">Belongs to the dihydroorotate dehydrogenase family. Type 2 subfamily.</text>
</comment>
<dbReference type="SUPFAM" id="SSF51395">
    <property type="entry name" value="FMN-linked oxidoreductases"/>
    <property type="match status" value="1"/>
</dbReference>
<dbReference type="InterPro" id="IPR005720">
    <property type="entry name" value="Dihydroorotate_DH_cat"/>
</dbReference>
<feature type="domain" description="Dihydroorotate dehydrogenase catalytic" evidence="12">
    <location>
        <begin position="171"/>
        <end position="482"/>
    </location>
</feature>
<comment type="catalytic activity">
    <reaction evidence="10 11">
        <text>(S)-dihydroorotate + a quinone = orotate + a quinol</text>
        <dbReference type="Rhea" id="RHEA:30187"/>
        <dbReference type="ChEBI" id="CHEBI:24646"/>
        <dbReference type="ChEBI" id="CHEBI:30839"/>
        <dbReference type="ChEBI" id="CHEBI:30864"/>
        <dbReference type="ChEBI" id="CHEBI:132124"/>
        <dbReference type="EC" id="1.3.5.2"/>
    </reaction>
</comment>
<organism evidence="13 14">
    <name type="scientific">Nannochloropsis gaditana</name>
    <dbReference type="NCBI Taxonomy" id="72520"/>
    <lineage>
        <taxon>Eukaryota</taxon>
        <taxon>Sar</taxon>
        <taxon>Stramenopiles</taxon>
        <taxon>Ochrophyta</taxon>
        <taxon>Eustigmatophyceae</taxon>
        <taxon>Eustigmatales</taxon>
        <taxon>Monodopsidaceae</taxon>
        <taxon>Nannochloropsis</taxon>
    </lineage>
</organism>
<evidence type="ECO:0000256" key="7">
    <source>
        <dbReference type="ARBA" id="ARBA00022643"/>
    </source>
</evidence>
<keyword evidence="9" id="KW-0472">Membrane</keyword>
<keyword evidence="7 11" id="KW-0288">FMN</keyword>
<evidence type="ECO:0000259" key="12">
    <source>
        <dbReference type="Pfam" id="PF01180"/>
    </source>
</evidence>
<evidence type="ECO:0000256" key="6">
    <source>
        <dbReference type="ARBA" id="ARBA00022630"/>
    </source>
</evidence>
<keyword evidence="8 11" id="KW-0560">Oxidoreductase</keyword>
<keyword evidence="11" id="KW-0999">Mitochondrion inner membrane</keyword>
<dbReference type="PROSITE" id="PS00912">
    <property type="entry name" value="DHODEHASE_2"/>
    <property type="match status" value="1"/>
</dbReference>
<dbReference type="CDD" id="cd04738">
    <property type="entry name" value="DHOD_2_like"/>
    <property type="match status" value="1"/>
</dbReference>
<name>W7U0N3_9STRA</name>
<keyword evidence="6 11" id="KW-0285">Flavoprotein</keyword>
<dbReference type="GO" id="GO:0044205">
    <property type="term" value="P:'de novo' UMP biosynthetic process"/>
    <property type="evidence" value="ECO:0007669"/>
    <property type="project" value="UniProtKB-UniPathway"/>
</dbReference>
<proteinExistence type="inferred from homology"/>
<dbReference type="AlphaFoldDB" id="W7U0N3"/>
<dbReference type="NCBIfam" id="NF003652">
    <property type="entry name" value="PRK05286.2-5"/>
    <property type="match status" value="1"/>
</dbReference>
<dbReference type="PANTHER" id="PTHR48109">
    <property type="entry name" value="DIHYDROOROTATE DEHYDROGENASE (QUINONE), MITOCHONDRIAL-RELATED"/>
    <property type="match status" value="1"/>
</dbReference>
<dbReference type="NCBIfam" id="TIGR01036">
    <property type="entry name" value="pyrD_sub2"/>
    <property type="match status" value="1"/>
</dbReference>
<gene>
    <name evidence="13" type="primary">DHOD</name>
    <name evidence="13" type="ORF">Naga_100144g11</name>
</gene>
<evidence type="ECO:0000256" key="4">
    <source>
        <dbReference type="ARBA" id="ARBA00012791"/>
    </source>
</evidence>
<dbReference type="InterPro" id="IPR005719">
    <property type="entry name" value="Dihydroorotate_DH_2"/>
</dbReference>
<dbReference type="GO" id="GO:0005743">
    <property type="term" value="C:mitochondrial inner membrane"/>
    <property type="evidence" value="ECO:0007669"/>
    <property type="project" value="UniProtKB-SubCell"/>
</dbReference>